<evidence type="ECO:0000313" key="5">
    <source>
        <dbReference type="Proteomes" id="UP000432715"/>
    </source>
</evidence>
<sequence>MKAKEIMTKEVISVKRENTVEEVVKLLIDNNISGLPVVDEENKVVGVITEGDLIYRNKKLQLPSYFTILDSYIFLESTKSLREQIKKMVGYRVEDVMTKKVITANEEDDIEDVATLMANNKINRIPIVKDGALVGIVSRRDIIKAYAK</sequence>
<comment type="caution">
    <text evidence="4">The sequence shown here is derived from an EMBL/GenBank/DDBJ whole genome shotgun (WGS) entry which is preliminary data.</text>
</comment>
<dbReference type="InterPro" id="IPR000644">
    <property type="entry name" value="CBS_dom"/>
</dbReference>
<dbReference type="RefSeq" id="WP_151861367.1">
    <property type="nucleotide sequence ID" value="NZ_WBZC01000031.1"/>
</dbReference>
<evidence type="ECO:0000256" key="2">
    <source>
        <dbReference type="PROSITE-ProRule" id="PRU00703"/>
    </source>
</evidence>
<proteinExistence type="predicted"/>
<dbReference type="SUPFAM" id="SSF54631">
    <property type="entry name" value="CBS-domain pair"/>
    <property type="match status" value="1"/>
</dbReference>
<dbReference type="SMART" id="SM00116">
    <property type="entry name" value="CBS"/>
    <property type="match status" value="2"/>
</dbReference>
<dbReference type="CDD" id="cd04586">
    <property type="entry name" value="CBS_pair_BON_assoc"/>
    <property type="match status" value="1"/>
</dbReference>
<reference evidence="4 5" key="1">
    <citation type="submission" date="2019-10" db="EMBL/GenBank/DDBJ databases">
        <title>Alkaliphilus serpentinus sp. nov. and Alkaliphilus pronyensis sp. nov., two novel anaerobic alkaliphilic species isolated from the serpentinized-hosted hydrothermal field of the Prony Bay (New Caledonia).</title>
        <authorList>
            <person name="Postec A."/>
        </authorList>
    </citation>
    <scope>NUCLEOTIDE SEQUENCE [LARGE SCALE GENOMIC DNA]</scope>
    <source>
        <strain evidence="4 5">LacV</strain>
    </source>
</reference>
<dbReference type="AlphaFoldDB" id="A0A6I0F7G6"/>
<dbReference type="PROSITE" id="PS51371">
    <property type="entry name" value="CBS"/>
    <property type="match status" value="2"/>
</dbReference>
<evidence type="ECO:0000256" key="1">
    <source>
        <dbReference type="ARBA" id="ARBA00023122"/>
    </source>
</evidence>
<dbReference type="InterPro" id="IPR051257">
    <property type="entry name" value="Diverse_CBS-Domain"/>
</dbReference>
<dbReference type="PANTHER" id="PTHR43080:SF2">
    <property type="entry name" value="CBS DOMAIN-CONTAINING PROTEIN"/>
    <property type="match status" value="1"/>
</dbReference>
<dbReference type="OrthoDB" id="9790355at2"/>
<protein>
    <submittedName>
        <fullName evidence="4">CBS domain-containing protein</fullName>
    </submittedName>
</protein>
<name>A0A6I0F7G6_9FIRM</name>
<keyword evidence="1 2" id="KW-0129">CBS domain</keyword>
<keyword evidence="5" id="KW-1185">Reference proteome</keyword>
<dbReference type="Proteomes" id="UP000432715">
    <property type="component" value="Unassembled WGS sequence"/>
</dbReference>
<dbReference type="PANTHER" id="PTHR43080">
    <property type="entry name" value="CBS DOMAIN-CONTAINING PROTEIN CBSX3, MITOCHONDRIAL"/>
    <property type="match status" value="1"/>
</dbReference>
<organism evidence="4 5">
    <name type="scientific">Alkaliphilus pronyensis</name>
    <dbReference type="NCBI Taxonomy" id="1482732"/>
    <lineage>
        <taxon>Bacteria</taxon>
        <taxon>Bacillati</taxon>
        <taxon>Bacillota</taxon>
        <taxon>Clostridia</taxon>
        <taxon>Peptostreptococcales</taxon>
        <taxon>Natronincolaceae</taxon>
        <taxon>Alkaliphilus</taxon>
    </lineage>
</organism>
<evidence type="ECO:0000259" key="3">
    <source>
        <dbReference type="PROSITE" id="PS51371"/>
    </source>
</evidence>
<gene>
    <name evidence="4" type="ORF">F8154_09415</name>
</gene>
<dbReference type="EMBL" id="WBZC01000031">
    <property type="protein sequence ID" value="KAB3534146.1"/>
    <property type="molecule type" value="Genomic_DNA"/>
</dbReference>
<dbReference type="InterPro" id="IPR046342">
    <property type="entry name" value="CBS_dom_sf"/>
</dbReference>
<feature type="domain" description="CBS" evidence="3">
    <location>
        <begin position="7"/>
        <end position="64"/>
    </location>
</feature>
<accession>A0A6I0F7G6</accession>
<evidence type="ECO:0000313" key="4">
    <source>
        <dbReference type="EMBL" id="KAB3534146.1"/>
    </source>
</evidence>
<dbReference type="Gene3D" id="3.10.580.10">
    <property type="entry name" value="CBS-domain"/>
    <property type="match status" value="1"/>
</dbReference>
<feature type="domain" description="CBS" evidence="3">
    <location>
        <begin position="97"/>
        <end position="148"/>
    </location>
</feature>
<dbReference type="Pfam" id="PF00571">
    <property type="entry name" value="CBS"/>
    <property type="match status" value="2"/>
</dbReference>